<evidence type="ECO:0000313" key="7">
    <source>
        <dbReference type="Proteomes" id="UP000683417"/>
    </source>
</evidence>
<dbReference type="InterPro" id="IPR050641">
    <property type="entry name" value="RIFMO-like"/>
</dbReference>
<name>A0A9W4CX83_BLUGR</name>
<comment type="cofactor">
    <cofactor evidence="1">
        <name>FAD</name>
        <dbReference type="ChEBI" id="CHEBI:57692"/>
    </cofactor>
</comment>
<protein>
    <submittedName>
        <fullName evidence="6">BgTH12-07407</fullName>
    </submittedName>
</protein>
<keyword evidence="2" id="KW-0285">Flavoprotein</keyword>
<evidence type="ECO:0000256" key="3">
    <source>
        <dbReference type="ARBA" id="ARBA00022827"/>
    </source>
</evidence>
<dbReference type="EMBL" id="CAJHIT010000003">
    <property type="protein sequence ID" value="CAD6500224.1"/>
    <property type="molecule type" value="Genomic_DNA"/>
</dbReference>
<dbReference type="PANTHER" id="PTHR43004">
    <property type="entry name" value="TRK SYSTEM POTASSIUM UPTAKE PROTEIN"/>
    <property type="match status" value="1"/>
</dbReference>
<keyword evidence="3" id="KW-0274">FAD</keyword>
<reference evidence="6" key="1">
    <citation type="submission" date="2020-10" db="EMBL/GenBank/DDBJ databases">
        <authorList>
            <person name="Muller C M."/>
        </authorList>
    </citation>
    <scope>NUCLEOTIDE SEQUENCE</scope>
    <source>
        <strain evidence="6">THUN-12</strain>
    </source>
</reference>
<sequence length="551" mass="62058">MESTSVLIIGAGPTGLMLALELARLQVPFRLLEAQSLSKPNFQSRALNLHPRTLELLARHDISQDLINAGSKVCNVRLFAGRNLCTEIGFPGRLMNDTAFPNAIISNQSLVEKILLKKLEEYGGKIELGSKLERVEMKKFEQGVTAWVRHLSSDEDQTKCQDGIEEVVQSRYIVGCDGAHSLVRNLAGIEFTGNSHPQEFILADAYVDWEHKRCPHLFMDYGFTAFFPLNDDNKYRIFCQRTKSLSNTTSLNVTLDDFGPEIAALVPGYTRIHSPSWISEFHLHSRIANTYRVQSIFLAGDAAHIHTPVGGQGMNLGMQDSVNLAWKLARVLHRTAPASILDSYDAERRPVASAIIRGTDRVFSVFSTTNPLKVWLRNFLFRWILPWLCIYNGLDKNMRNMSQLDIRYSKSPAVGTATKWKGVLRGGDRAPEGWIKNCQGQTVTLQKLWRAPVDHLVLFCSSINPQIADDIEKDFREWASPNTNVLKIYYSSLTDKVSRDDYIDPDGKAHSLYQFSEPGYVLVRPDGHISYIGALTSLGELRIWMQKQANS</sequence>
<evidence type="ECO:0000256" key="2">
    <source>
        <dbReference type="ARBA" id="ARBA00022630"/>
    </source>
</evidence>
<evidence type="ECO:0000313" key="6">
    <source>
        <dbReference type="EMBL" id="CAD6500224.1"/>
    </source>
</evidence>
<feature type="domain" description="FAD-binding" evidence="5">
    <location>
        <begin position="4"/>
        <end position="357"/>
    </location>
</feature>
<accession>A0A9W4CX83</accession>
<dbReference type="AlphaFoldDB" id="A0A9W4CX83"/>
<dbReference type="GO" id="GO:0071949">
    <property type="term" value="F:FAD binding"/>
    <property type="evidence" value="ECO:0007669"/>
    <property type="project" value="InterPro"/>
</dbReference>
<dbReference type="Pfam" id="PF01494">
    <property type="entry name" value="FAD_binding_3"/>
    <property type="match status" value="1"/>
</dbReference>
<evidence type="ECO:0000256" key="4">
    <source>
        <dbReference type="ARBA" id="ARBA00023002"/>
    </source>
</evidence>
<organism evidence="6 7">
    <name type="scientific">Blumeria graminis f. sp. triticale</name>
    <dbReference type="NCBI Taxonomy" id="1689686"/>
    <lineage>
        <taxon>Eukaryota</taxon>
        <taxon>Fungi</taxon>
        <taxon>Dikarya</taxon>
        <taxon>Ascomycota</taxon>
        <taxon>Pezizomycotina</taxon>
        <taxon>Leotiomycetes</taxon>
        <taxon>Erysiphales</taxon>
        <taxon>Erysiphaceae</taxon>
        <taxon>Blumeria</taxon>
    </lineage>
</organism>
<evidence type="ECO:0000256" key="1">
    <source>
        <dbReference type="ARBA" id="ARBA00001974"/>
    </source>
</evidence>
<proteinExistence type="predicted"/>
<evidence type="ECO:0000259" key="5">
    <source>
        <dbReference type="Pfam" id="PF01494"/>
    </source>
</evidence>
<keyword evidence="4" id="KW-0560">Oxidoreductase</keyword>
<dbReference type="Proteomes" id="UP000683417">
    <property type="component" value="Unassembled WGS sequence"/>
</dbReference>
<dbReference type="InterPro" id="IPR002938">
    <property type="entry name" value="FAD-bd"/>
</dbReference>
<dbReference type="PANTHER" id="PTHR43004:SF19">
    <property type="entry name" value="BINDING MONOOXYGENASE, PUTATIVE (JCVI)-RELATED"/>
    <property type="match status" value="1"/>
</dbReference>
<dbReference type="GO" id="GO:0016491">
    <property type="term" value="F:oxidoreductase activity"/>
    <property type="evidence" value="ECO:0007669"/>
    <property type="project" value="UniProtKB-KW"/>
</dbReference>
<comment type="caution">
    <text evidence="6">The sequence shown here is derived from an EMBL/GenBank/DDBJ whole genome shotgun (WGS) entry which is preliminary data.</text>
</comment>
<gene>
    <name evidence="6" type="ORF">BGTH12_LOCUS1582</name>
</gene>